<organism evidence="5 6">
    <name type="scientific">Chryseobacterium nakagawai</name>
    <dbReference type="NCBI Taxonomy" id="1241982"/>
    <lineage>
        <taxon>Bacteria</taxon>
        <taxon>Pseudomonadati</taxon>
        <taxon>Bacteroidota</taxon>
        <taxon>Flavobacteriia</taxon>
        <taxon>Flavobacteriales</taxon>
        <taxon>Weeksellaceae</taxon>
        <taxon>Chryseobacterium group</taxon>
        <taxon>Chryseobacterium</taxon>
    </lineage>
</organism>
<dbReference type="PANTHER" id="PTHR43280:SF32">
    <property type="entry name" value="TRANSCRIPTIONAL REGULATORY PROTEIN"/>
    <property type="match status" value="1"/>
</dbReference>
<keyword evidence="3" id="KW-0804">Transcription</keyword>
<sequence length="292" mass="34579">MKKNHIHIYSEHDSFPNSTLENFYINYYQDVNLKNTNRLTIHQHTYYEIIWVEKGSGIHTIDFVDYHYSGPCIFLLHPRNAHKIQKDILSSGGVIKFNEHFFTNDEPASKFLLKFAVFNDIDVLPVLNLSISEAKKIKYLFEIIFAEINERQIPMTTLVLSLLKSLLLKIYQIKKESFPIDNLYNPASIRYQEFQELVEKYFKHQHTLTFYSEKLKFSTRTLNELCKKNSHKTAHQLIKDRLLLEAKRMLTYTDFSVKEIAFQLGFDDSSYFTRFFIVNTQMSPTAFRKLNS</sequence>
<evidence type="ECO:0000256" key="3">
    <source>
        <dbReference type="ARBA" id="ARBA00023163"/>
    </source>
</evidence>
<dbReference type="PROSITE" id="PS01124">
    <property type="entry name" value="HTH_ARAC_FAMILY_2"/>
    <property type="match status" value="1"/>
</dbReference>
<evidence type="ECO:0000313" key="5">
    <source>
        <dbReference type="EMBL" id="AZA90589.1"/>
    </source>
</evidence>
<dbReference type="AlphaFoldDB" id="A0AAD1DR82"/>
<dbReference type="KEGG" id="cnk:EG343_08120"/>
<dbReference type="SUPFAM" id="SSF46689">
    <property type="entry name" value="Homeodomain-like"/>
    <property type="match status" value="1"/>
</dbReference>
<feature type="domain" description="HTH araC/xylS-type" evidence="4">
    <location>
        <begin position="192"/>
        <end position="290"/>
    </location>
</feature>
<keyword evidence="6" id="KW-1185">Reference proteome</keyword>
<proteinExistence type="predicted"/>
<keyword evidence="2" id="KW-0238">DNA-binding</keyword>
<dbReference type="InterPro" id="IPR037923">
    <property type="entry name" value="HTH-like"/>
</dbReference>
<gene>
    <name evidence="5" type="ORF">EG343_08120</name>
</gene>
<dbReference type="PANTHER" id="PTHR43280">
    <property type="entry name" value="ARAC-FAMILY TRANSCRIPTIONAL REGULATOR"/>
    <property type="match status" value="1"/>
</dbReference>
<accession>A0AAD1DR82</accession>
<protein>
    <submittedName>
        <fullName evidence="5">Helix-turn-helix domain-containing protein</fullName>
    </submittedName>
</protein>
<dbReference type="InterPro" id="IPR009057">
    <property type="entry name" value="Homeodomain-like_sf"/>
</dbReference>
<dbReference type="GO" id="GO:0043565">
    <property type="term" value="F:sequence-specific DNA binding"/>
    <property type="evidence" value="ECO:0007669"/>
    <property type="project" value="InterPro"/>
</dbReference>
<dbReference type="Proteomes" id="UP000278288">
    <property type="component" value="Chromosome"/>
</dbReference>
<dbReference type="EMBL" id="CP033923">
    <property type="protein sequence ID" value="AZA90589.1"/>
    <property type="molecule type" value="Genomic_DNA"/>
</dbReference>
<keyword evidence="1" id="KW-0805">Transcription regulation</keyword>
<dbReference type="InterPro" id="IPR018060">
    <property type="entry name" value="HTH_AraC"/>
</dbReference>
<dbReference type="GO" id="GO:0003700">
    <property type="term" value="F:DNA-binding transcription factor activity"/>
    <property type="evidence" value="ECO:0007669"/>
    <property type="project" value="InterPro"/>
</dbReference>
<evidence type="ECO:0000256" key="1">
    <source>
        <dbReference type="ARBA" id="ARBA00023015"/>
    </source>
</evidence>
<evidence type="ECO:0000259" key="4">
    <source>
        <dbReference type="PROSITE" id="PS01124"/>
    </source>
</evidence>
<reference evidence="5 6" key="1">
    <citation type="submission" date="2018-11" db="EMBL/GenBank/DDBJ databases">
        <title>Proposal to divide the Flavobacteriaceae and reorganize its genera based on Amino Acid Identity values calculated from whole genome sequences.</title>
        <authorList>
            <person name="Nicholson A.C."/>
            <person name="Gulvik C.A."/>
            <person name="Whitney A.M."/>
            <person name="Humrighouse B.W."/>
            <person name="Bell M."/>
            <person name="Holmes B."/>
            <person name="Steigerwalt A.G."/>
            <person name="Villarma A."/>
            <person name="Sheth M."/>
            <person name="Batra D."/>
            <person name="Pryor J."/>
            <person name="Bernardet J.-F."/>
            <person name="Hugo C."/>
            <person name="Kampfer P."/>
            <person name="Newman J."/>
            <person name="McQuiston J.R."/>
        </authorList>
    </citation>
    <scope>NUCLEOTIDE SEQUENCE [LARGE SCALE GENOMIC DNA]</scope>
    <source>
        <strain evidence="5 6">G0041</strain>
    </source>
</reference>
<dbReference type="Pfam" id="PF12833">
    <property type="entry name" value="HTH_18"/>
    <property type="match status" value="1"/>
</dbReference>
<name>A0AAD1DR82_CHRNA</name>
<evidence type="ECO:0000256" key="2">
    <source>
        <dbReference type="ARBA" id="ARBA00023125"/>
    </source>
</evidence>
<dbReference type="RefSeq" id="WP_123857313.1">
    <property type="nucleotide sequence ID" value="NZ_CP033923.1"/>
</dbReference>
<dbReference type="Gene3D" id="1.10.10.60">
    <property type="entry name" value="Homeodomain-like"/>
    <property type="match status" value="1"/>
</dbReference>
<dbReference type="SMART" id="SM00342">
    <property type="entry name" value="HTH_ARAC"/>
    <property type="match status" value="1"/>
</dbReference>
<dbReference type="Pfam" id="PF02311">
    <property type="entry name" value="AraC_binding"/>
    <property type="match status" value="1"/>
</dbReference>
<dbReference type="SUPFAM" id="SSF51215">
    <property type="entry name" value="Regulatory protein AraC"/>
    <property type="match status" value="1"/>
</dbReference>
<evidence type="ECO:0000313" key="6">
    <source>
        <dbReference type="Proteomes" id="UP000278288"/>
    </source>
</evidence>
<dbReference type="InterPro" id="IPR003313">
    <property type="entry name" value="AraC-bd"/>
</dbReference>